<dbReference type="PANTHER" id="PTHR21734">
    <property type="entry name" value="INHIBITOR OF NUCLEAR FACTOR KAPPA-B KINASE-INTERACTING PROTEIN"/>
    <property type="match status" value="1"/>
</dbReference>
<dbReference type="InterPro" id="IPR024152">
    <property type="entry name" value="Inh_kappa-B_kinase-int"/>
</dbReference>
<keyword evidence="2" id="KW-1133">Transmembrane helix</keyword>
<dbReference type="AlphaFoldDB" id="A0A4W4GY69"/>
<feature type="transmembrane region" description="Helical" evidence="2">
    <location>
        <begin position="64"/>
        <end position="81"/>
    </location>
</feature>
<reference evidence="4" key="1">
    <citation type="journal article" date="2014" name="Science">
        <title>Nonhuman genetics. Genomic basis for the convergent evolution of electric organs.</title>
        <authorList>
            <person name="Gallant J.R."/>
            <person name="Traeger L.L."/>
            <person name="Volkening J.D."/>
            <person name="Moffett H."/>
            <person name="Chen P.H."/>
            <person name="Novina C.D."/>
            <person name="Phillips G.N.Jr."/>
            <person name="Anand R."/>
            <person name="Wells G.B."/>
            <person name="Pinch M."/>
            <person name="Guth R."/>
            <person name="Unguez G.A."/>
            <person name="Albert J.S."/>
            <person name="Zakon H.H."/>
            <person name="Samanta M.P."/>
            <person name="Sussman M.R."/>
        </authorList>
    </citation>
    <scope>NUCLEOTIDE SEQUENCE [LARGE SCALE GENOMIC DNA]</scope>
</reference>
<evidence type="ECO:0000256" key="1">
    <source>
        <dbReference type="SAM" id="MobiDB-lite"/>
    </source>
</evidence>
<organism evidence="3 4">
    <name type="scientific">Electrophorus electricus</name>
    <name type="common">Electric eel</name>
    <name type="synonym">Gymnotus electricus</name>
    <dbReference type="NCBI Taxonomy" id="8005"/>
    <lineage>
        <taxon>Eukaryota</taxon>
        <taxon>Metazoa</taxon>
        <taxon>Chordata</taxon>
        <taxon>Craniata</taxon>
        <taxon>Vertebrata</taxon>
        <taxon>Euteleostomi</taxon>
        <taxon>Actinopterygii</taxon>
        <taxon>Neopterygii</taxon>
        <taxon>Teleostei</taxon>
        <taxon>Ostariophysi</taxon>
        <taxon>Gymnotiformes</taxon>
        <taxon>Gymnotoidei</taxon>
        <taxon>Gymnotidae</taxon>
        <taxon>Electrophorus</taxon>
    </lineage>
</organism>
<feature type="region of interest" description="Disordered" evidence="1">
    <location>
        <begin position="1"/>
        <end position="27"/>
    </location>
</feature>
<proteinExistence type="predicted"/>
<reference evidence="3" key="3">
    <citation type="submission" date="2020-05" db="EMBL/GenBank/DDBJ databases">
        <title>Electrophorus electricus (electric eel) genome, fEleEle1, primary haplotype.</title>
        <authorList>
            <person name="Myers G."/>
            <person name="Meyer A."/>
            <person name="Fedrigo O."/>
            <person name="Formenti G."/>
            <person name="Rhie A."/>
            <person name="Tracey A."/>
            <person name="Sims Y."/>
            <person name="Jarvis E.D."/>
        </authorList>
    </citation>
    <scope>NUCLEOTIDE SEQUENCE [LARGE SCALE GENOMIC DNA]</scope>
</reference>
<dbReference type="PANTHER" id="PTHR21734:SF10">
    <property type="entry name" value="INHIBITOR OF NUCLEAR FACTOR KAPPA-B KINASE-INTERACTING PROTEIN"/>
    <property type="match status" value="1"/>
</dbReference>
<keyword evidence="2" id="KW-0472">Membrane</keyword>
<reference evidence="3" key="4">
    <citation type="submission" date="2025-08" db="UniProtKB">
        <authorList>
            <consortium name="Ensembl"/>
        </authorList>
    </citation>
    <scope>IDENTIFICATION</scope>
</reference>
<evidence type="ECO:0000313" key="4">
    <source>
        <dbReference type="Proteomes" id="UP000314983"/>
    </source>
</evidence>
<dbReference type="OMA" id="KKCESVQ"/>
<reference evidence="4" key="2">
    <citation type="journal article" date="2017" name="Sci. Adv.">
        <title>A tail of two voltages: Proteomic comparison of the three electric organs of the electric eel.</title>
        <authorList>
            <person name="Traeger L.L."/>
            <person name="Sabat G."/>
            <person name="Barrett-Wilt G.A."/>
            <person name="Wells G.B."/>
            <person name="Sussman M.R."/>
        </authorList>
    </citation>
    <scope>NUCLEOTIDE SEQUENCE [LARGE SCALE GENOMIC DNA]</scope>
</reference>
<keyword evidence="2" id="KW-0812">Transmembrane</keyword>
<evidence type="ECO:0000313" key="3">
    <source>
        <dbReference type="Ensembl" id="ENSEEEP00000043865.2"/>
    </source>
</evidence>
<evidence type="ECO:0000256" key="2">
    <source>
        <dbReference type="SAM" id="Phobius"/>
    </source>
</evidence>
<sequence length="354" mass="39412">MPSNEVKHRKGKSGVAPNGETSDAPKQCCRDEAKKDGVSQPVQNNSVVGRSCVRCSLTLDLKTVVSFLSLSTCFVLAWVVVQQNARFIEVEEKYRYLYEKSSDLLVLEEKLSEVSKKCEYAQVVLSNQEEHVSLSRLSSLEQEVARLREWASGVTERWLQQQENLASLTHAVEHIETRTTAISSDMVAKVASVRTDVRRMAGLEGEVGSLLAQVGTLEEKLAQAERLMVKRVGELLASSIDRVSGLKSSTEKNAQSLEQLRRRVPELVAADKKLFDHILALESGRAKLVRTVMFASDLRPKVFTLKQDIAMLEPQLTDLTLRIGQLAEDVMKREEDIAQMKASLANVMALRATS</sequence>
<dbReference type="Ensembl" id="ENSEEET00000044365.2">
    <property type="protein sequence ID" value="ENSEEEP00000043865.2"/>
    <property type="gene ID" value="ENSEEEG00000020733.2"/>
</dbReference>
<gene>
    <name evidence="3" type="primary">DCTN2</name>
</gene>
<evidence type="ECO:0008006" key="5">
    <source>
        <dbReference type="Google" id="ProtNLM"/>
    </source>
</evidence>
<dbReference type="Proteomes" id="UP000314983">
    <property type="component" value="Chromosome 7"/>
</dbReference>
<dbReference type="GeneTree" id="ENSGT00500000045001"/>
<accession>A0A4W4GY69</accession>
<protein>
    <recommendedName>
        <fullName evidence="5">IKBKB interacting protein</fullName>
    </recommendedName>
</protein>
<keyword evidence="4" id="KW-1185">Reference proteome</keyword>
<reference evidence="3" key="5">
    <citation type="submission" date="2025-09" db="UniProtKB">
        <authorList>
            <consortium name="Ensembl"/>
        </authorList>
    </citation>
    <scope>IDENTIFICATION</scope>
</reference>
<name>A0A4W4GY69_ELEEL</name>